<accession>A0ACC0WVT7</accession>
<sequence>MLGDPVGLATDVVNGFALSMRQLKRDVKGQSRRKGESAVTVVQTVFGVPLKSIGKVSNGLGDVVKKATYFESQEGSNEPRHIPEEWQSLGKSIAFGVTGFVKEPVRGAKSGGVKGFAKGVGRGTLQLLSVHLMDEKHFEGTRRPARNLTTGSLKQLSESNVITEVEVHVLYVDGCLKIRDALAKVEPELFDGPAPAIACGVVPEAPLGKRAVPVLGKELAIERAVEEREAFVHNQNALGIAQEKTRDGLDQTSLHTSRVPHESSSLCLVSTHWLDFSISCRNPPSRLSLTALLVVQTHRMHTRLEVQSTGSRDTTDDHSLSGDQH</sequence>
<evidence type="ECO:0000313" key="1">
    <source>
        <dbReference type="EMBL" id="KAI9923035.1"/>
    </source>
</evidence>
<organism evidence="1 2">
    <name type="scientific">Peronosclerospora sorghi</name>
    <dbReference type="NCBI Taxonomy" id="230839"/>
    <lineage>
        <taxon>Eukaryota</taxon>
        <taxon>Sar</taxon>
        <taxon>Stramenopiles</taxon>
        <taxon>Oomycota</taxon>
        <taxon>Peronosporomycetes</taxon>
        <taxon>Peronosporales</taxon>
        <taxon>Peronosporaceae</taxon>
        <taxon>Peronosclerospora</taxon>
    </lineage>
</organism>
<comment type="caution">
    <text evidence="1">The sequence shown here is derived from an EMBL/GenBank/DDBJ whole genome shotgun (WGS) entry which is preliminary data.</text>
</comment>
<gene>
    <name evidence="1" type="ORF">PsorP6_000591</name>
</gene>
<dbReference type="Proteomes" id="UP001163321">
    <property type="component" value="Chromosome 1"/>
</dbReference>
<proteinExistence type="predicted"/>
<protein>
    <submittedName>
        <fullName evidence="1">Uncharacterized protein</fullName>
    </submittedName>
</protein>
<evidence type="ECO:0000313" key="2">
    <source>
        <dbReference type="Proteomes" id="UP001163321"/>
    </source>
</evidence>
<keyword evidence="2" id="KW-1185">Reference proteome</keyword>
<name>A0ACC0WVT7_9STRA</name>
<dbReference type="EMBL" id="CM047580">
    <property type="protein sequence ID" value="KAI9923035.1"/>
    <property type="molecule type" value="Genomic_DNA"/>
</dbReference>
<reference evidence="1 2" key="1">
    <citation type="journal article" date="2022" name="bioRxiv">
        <title>The genome of the oomycete Peronosclerospora sorghi, a cosmopolitan pathogen of maize and sorghum, is inflated with dispersed pseudogenes.</title>
        <authorList>
            <person name="Fletcher K."/>
            <person name="Martin F."/>
            <person name="Isakeit T."/>
            <person name="Cavanaugh K."/>
            <person name="Magill C."/>
            <person name="Michelmore R."/>
        </authorList>
    </citation>
    <scope>NUCLEOTIDE SEQUENCE [LARGE SCALE GENOMIC DNA]</scope>
    <source>
        <strain evidence="1">P6</strain>
    </source>
</reference>